<accession>A0A0D2FWL4</accession>
<dbReference type="GeneID" id="25292664"/>
<feature type="compositionally biased region" description="Polar residues" evidence="1">
    <location>
        <begin position="134"/>
        <end position="169"/>
    </location>
</feature>
<gene>
    <name evidence="3" type="ORF">Z518_04593</name>
</gene>
<evidence type="ECO:0000256" key="2">
    <source>
        <dbReference type="SAM" id="Phobius"/>
    </source>
</evidence>
<feature type="compositionally biased region" description="Polar residues" evidence="1">
    <location>
        <begin position="189"/>
        <end position="199"/>
    </location>
</feature>
<dbReference type="RefSeq" id="XP_013273753.1">
    <property type="nucleotide sequence ID" value="XM_013418299.1"/>
</dbReference>
<dbReference type="EMBL" id="KN847477">
    <property type="protein sequence ID" value="KIX06617.1"/>
    <property type="molecule type" value="Genomic_DNA"/>
</dbReference>
<feature type="transmembrane region" description="Helical" evidence="2">
    <location>
        <begin position="12"/>
        <end position="36"/>
    </location>
</feature>
<protein>
    <submittedName>
        <fullName evidence="3">Uncharacterized protein</fullName>
    </submittedName>
</protein>
<feature type="region of interest" description="Disordered" evidence="1">
    <location>
        <begin position="90"/>
        <end position="112"/>
    </location>
</feature>
<dbReference type="HOGENOM" id="CLU_1251264_0_0_1"/>
<sequence length="221" mass="23696">MVLFNGRGKVAAWCLLVFDGAFLILGIVCAVLDILFFESGLFAVPALLLLCVPAALGLWLGLHSLWHSQSALRSLPLSVQRRLLDDDGNTGLYTDSEDNSPEDVHQEDTCLLADDGDGPLAQAFRASVQHDALVSSNHPASSPTNLPDITTAGPSSQGNIQSNAPPQRNLSEDAKRKSVIDGTTDRGATDQNMTSSSLPTHDADSVQLVSRTRRHQLMINV</sequence>
<proteinExistence type="predicted"/>
<dbReference type="Proteomes" id="UP000053617">
    <property type="component" value="Unassembled WGS sequence"/>
</dbReference>
<organism evidence="3 4">
    <name type="scientific">Rhinocladiella mackenziei CBS 650.93</name>
    <dbReference type="NCBI Taxonomy" id="1442369"/>
    <lineage>
        <taxon>Eukaryota</taxon>
        <taxon>Fungi</taxon>
        <taxon>Dikarya</taxon>
        <taxon>Ascomycota</taxon>
        <taxon>Pezizomycotina</taxon>
        <taxon>Eurotiomycetes</taxon>
        <taxon>Chaetothyriomycetidae</taxon>
        <taxon>Chaetothyriales</taxon>
        <taxon>Herpotrichiellaceae</taxon>
        <taxon>Rhinocladiella</taxon>
    </lineage>
</organism>
<name>A0A0D2FWL4_9EURO</name>
<evidence type="ECO:0000313" key="4">
    <source>
        <dbReference type="Proteomes" id="UP000053617"/>
    </source>
</evidence>
<keyword evidence="2" id="KW-0812">Transmembrane</keyword>
<keyword evidence="2" id="KW-0472">Membrane</keyword>
<dbReference type="AlphaFoldDB" id="A0A0D2FWL4"/>
<feature type="compositionally biased region" description="Basic and acidic residues" evidence="1">
    <location>
        <begin position="170"/>
        <end position="188"/>
    </location>
</feature>
<keyword evidence="4" id="KW-1185">Reference proteome</keyword>
<reference evidence="3 4" key="1">
    <citation type="submission" date="2015-01" db="EMBL/GenBank/DDBJ databases">
        <title>The Genome Sequence of Rhinocladiella mackenzie CBS 650.93.</title>
        <authorList>
            <consortium name="The Broad Institute Genomics Platform"/>
            <person name="Cuomo C."/>
            <person name="de Hoog S."/>
            <person name="Gorbushina A."/>
            <person name="Stielow B."/>
            <person name="Teixiera M."/>
            <person name="Abouelleil A."/>
            <person name="Chapman S.B."/>
            <person name="Priest M."/>
            <person name="Young S.K."/>
            <person name="Wortman J."/>
            <person name="Nusbaum C."/>
            <person name="Birren B."/>
        </authorList>
    </citation>
    <scope>NUCLEOTIDE SEQUENCE [LARGE SCALE GENOMIC DNA]</scope>
    <source>
        <strain evidence="3 4">CBS 650.93</strain>
    </source>
</reference>
<evidence type="ECO:0000256" key="1">
    <source>
        <dbReference type="SAM" id="MobiDB-lite"/>
    </source>
</evidence>
<feature type="transmembrane region" description="Helical" evidence="2">
    <location>
        <begin position="42"/>
        <end position="62"/>
    </location>
</feature>
<keyword evidence="2" id="KW-1133">Transmembrane helix</keyword>
<feature type="region of interest" description="Disordered" evidence="1">
    <location>
        <begin position="132"/>
        <end position="205"/>
    </location>
</feature>
<dbReference type="VEuPathDB" id="FungiDB:Z518_04593"/>
<evidence type="ECO:0000313" key="3">
    <source>
        <dbReference type="EMBL" id="KIX06617.1"/>
    </source>
</evidence>